<dbReference type="Gene3D" id="3.30.2380.10">
    <property type="entry name" value="CGI121/TPRKB"/>
    <property type="match status" value="1"/>
</dbReference>
<evidence type="ECO:0000313" key="2">
    <source>
        <dbReference type="EMBL" id="KXB00387.1"/>
    </source>
</evidence>
<accession>A0A133V1R1</accession>
<dbReference type="InterPro" id="IPR036504">
    <property type="entry name" value="CGI121/TPRKB_sf"/>
</dbReference>
<dbReference type="SUPFAM" id="SSF143870">
    <property type="entry name" value="PF0523-like"/>
    <property type="match status" value="1"/>
</dbReference>
<organism evidence="2 3">
    <name type="scientific">candidate division MSBL1 archaeon SCGC-AAA261C02</name>
    <dbReference type="NCBI Taxonomy" id="1698272"/>
    <lineage>
        <taxon>Archaea</taxon>
        <taxon>Methanobacteriati</taxon>
        <taxon>Methanobacteriota</taxon>
        <taxon>candidate division MSBL1</taxon>
    </lineage>
</organism>
<protein>
    <recommendedName>
        <fullName evidence="4">Regulatory protein Cgi121</fullName>
    </recommendedName>
</protein>
<sequence>MLELNGSFGRRVLAITGAHAHVEDVESVIRKVRKISRANEVVSQIFNAKHIAGRQHLIHAARLALIAQEDGRNFADSQSIELTCWTAGLRQINQALERVGLRKGSAEVAILTIGGKEEKVKKAREEILHELGAKQDEGVLDLTPEKEPTLIRDFGISESELEVANLQSLVLERVALLSLER</sequence>
<evidence type="ECO:0000256" key="1">
    <source>
        <dbReference type="ARBA" id="ARBA00005546"/>
    </source>
</evidence>
<dbReference type="Pfam" id="PF08617">
    <property type="entry name" value="CGI-121"/>
    <property type="match status" value="1"/>
</dbReference>
<dbReference type="InterPro" id="IPR013926">
    <property type="entry name" value="CGI121/TPRKB"/>
</dbReference>
<comment type="similarity">
    <text evidence="1">Belongs to the CGI121/TPRKB family.</text>
</comment>
<evidence type="ECO:0000313" key="3">
    <source>
        <dbReference type="Proteomes" id="UP000070520"/>
    </source>
</evidence>
<name>A0A133V1R1_9EURY</name>
<dbReference type="AlphaFoldDB" id="A0A133V1R1"/>
<keyword evidence="3" id="KW-1185">Reference proteome</keyword>
<dbReference type="EMBL" id="LHXW01000005">
    <property type="protein sequence ID" value="KXB00387.1"/>
    <property type="molecule type" value="Genomic_DNA"/>
</dbReference>
<evidence type="ECO:0008006" key="4">
    <source>
        <dbReference type="Google" id="ProtNLM"/>
    </source>
</evidence>
<comment type="caution">
    <text evidence="2">The sequence shown here is derived from an EMBL/GenBank/DDBJ whole genome shotgun (WGS) entry which is preliminary data.</text>
</comment>
<gene>
    <name evidence="2" type="ORF">AKJ42_00825</name>
</gene>
<dbReference type="NCBIfam" id="NF011465">
    <property type="entry name" value="PRK14886.1-1"/>
    <property type="match status" value="1"/>
</dbReference>
<reference evidence="2 3" key="1">
    <citation type="journal article" date="2016" name="Sci. Rep.">
        <title>Metabolic traits of an uncultured archaeal lineage -MSBL1- from brine pools of the Red Sea.</title>
        <authorList>
            <person name="Mwirichia R."/>
            <person name="Alam I."/>
            <person name="Rashid M."/>
            <person name="Vinu M."/>
            <person name="Ba-Alawi W."/>
            <person name="Anthony Kamau A."/>
            <person name="Kamanda Ngugi D."/>
            <person name="Goker M."/>
            <person name="Klenk H.P."/>
            <person name="Bajic V."/>
            <person name="Stingl U."/>
        </authorList>
    </citation>
    <scope>NUCLEOTIDE SEQUENCE [LARGE SCALE GENOMIC DNA]</scope>
    <source>
        <strain evidence="2">SCGC-AAA261C02</strain>
    </source>
</reference>
<dbReference type="Proteomes" id="UP000070520">
    <property type="component" value="Unassembled WGS sequence"/>
</dbReference>
<proteinExistence type="inferred from homology"/>